<evidence type="ECO:0000313" key="2">
    <source>
        <dbReference type="Proteomes" id="UP000565468"/>
    </source>
</evidence>
<dbReference type="InterPro" id="IPR008257">
    <property type="entry name" value="Pept_M19"/>
</dbReference>
<dbReference type="GO" id="GO:0070573">
    <property type="term" value="F:metallodipeptidase activity"/>
    <property type="evidence" value="ECO:0007669"/>
    <property type="project" value="InterPro"/>
</dbReference>
<keyword evidence="2" id="KW-1185">Reference proteome</keyword>
<dbReference type="InterPro" id="IPR032466">
    <property type="entry name" value="Metal_Hydrolase"/>
</dbReference>
<proteinExistence type="predicted"/>
<dbReference type="PROSITE" id="PS51365">
    <property type="entry name" value="RENAL_DIPEPTIDASE_2"/>
    <property type="match status" value="1"/>
</dbReference>
<accession>A0A848M836</accession>
<dbReference type="Proteomes" id="UP000565468">
    <property type="component" value="Unassembled WGS sequence"/>
</dbReference>
<comment type="caution">
    <text evidence="1">The sequence shown here is derived from an EMBL/GenBank/DDBJ whole genome shotgun (WGS) entry which is preliminary data.</text>
</comment>
<name>A0A848M836_PAELE</name>
<evidence type="ECO:0000313" key="1">
    <source>
        <dbReference type="EMBL" id="NMO96242.1"/>
    </source>
</evidence>
<dbReference type="AlphaFoldDB" id="A0A848M836"/>
<dbReference type="PANTHER" id="PTHR10443:SF12">
    <property type="entry name" value="DIPEPTIDASE"/>
    <property type="match status" value="1"/>
</dbReference>
<sequence>MNRRGAVRMKVVDFHCDALSKLVEKPAALFEDGSGAQLDVTLQSMNQGNIALQVFAVFLSENKGKPQFERVMAQLDVFRKRLVGSGDIAWLKWRDQVEQITSGGKRWGMLSLEGLDGLEGNLFYVQLCYDLGVRFMGLTWNHANWAADGVMEKRGAGLTDKGRQFVELSQRLGIILDVSHLSPSGFWELAEITERPFIASHSNAYSVCPHPRNLSDEQIRAIAALDGLIGLTFVPWFIRQNTRPVKPEDLLPHIEKICSLGGEHHLMFGSDFDGIDQWVEGLESPGCYPRLIELLLKHYPEYLVRGWTSGNALAFLEKHLPQRPSSEDM</sequence>
<dbReference type="SUPFAM" id="SSF51556">
    <property type="entry name" value="Metallo-dependent hydrolases"/>
    <property type="match status" value="1"/>
</dbReference>
<gene>
    <name evidence="1" type="ORF">HII30_10715</name>
</gene>
<dbReference type="CDD" id="cd01301">
    <property type="entry name" value="rDP_like"/>
    <property type="match status" value="1"/>
</dbReference>
<dbReference type="Pfam" id="PF01244">
    <property type="entry name" value="Peptidase_M19"/>
    <property type="match status" value="1"/>
</dbReference>
<dbReference type="GO" id="GO:0006508">
    <property type="term" value="P:proteolysis"/>
    <property type="evidence" value="ECO:0007669"/>
    <property type="project" value="InterPro"/>
</dbReference>
<dbReference type="EMBL" id="JABBPN010000008">
    <property type="protein sequence ID" value="NMO96242.1"/>
    <property type="molecule type" value="Genomic_DNA"/>
</dbReference>
<organism evidence="1 2">
    <name type="scientific">Paenibacillus lemnae</name>
    <dbReference type="NCBI Taxonomy" id="1330551"/>
    <lineage>
        <taxon>Bacteria</taxon>
        <taxon>Bacillati</taxon>
        <taxon>Bacillota</taxon>
        <taxon>Bacilli</taxon>
        <taxon>Bacillales</taxon>
        <taxon>Paenibacillaceae</taxon>
        <taxon>Paenibacillus</taxon>
    </lineage>
</organism>
<reference evidence="1 2" key="1">
    <citation type="submission" date="2020-04" db="EMBL/GenBank/DDBJ databases">
        <title>Paenibacillus algicola sp. nov., a novel marine bacterium producing alginate lyase.</title>
        <authorList>
            <person name="Huang H."/>
        </authorList>
    </citation>
    <scope>NUCLEOTIDE SEQUENCE [LARGE SCALE GENOMIC DNA]</scope>
    <source>
        <strain evidence="1 2">L7-75</strain>
    </source>
</reference>
<dbReference type="Gene3D" id="3.20.20.140">
    <property type="entry name" value="Metal-dependent hydrolases"/>
    <property type="match status" value="1"/>
</dbReference>
<protein>
    <submittedName>
        <fullName evidence="1">Membrane dipeptidase</fullName>
    </submittedName>
</protein>
<dbReference type="PANTHER" id="PTHR10443">
    <property type="entry name" value="MICROSOMAL DIPEPTIDASE"/>
    <property type="match status" value="1"/>
</dbReference>